<proteinExistence type="predicted"/>
<evidence type="ECO:0000313" key="2">
    <source>
        <dbReference type="Proteomes" id="UP001062846"/>
    </source>
</evidence>
<sequence length="171" mass="19598">MGMMESIYSFLKFSPYLKQKENYLGPTPYCDFKRQAQNQRALWLIEVKTPHYPVDFEELNELIPLSEEPNWFGEVANLAVNPPHCQLQYGYTIYPFDKGKALELLAAFSFLDISILEEQVPLTNFKWACPLHHSSCGFVSNPLPFGFSTSGQDVAQSQCCCQLLQSRSPRF</sequence>
<protein>
    <submittedName>
        <fullName evidence="1">Uncharacterized protein</fullName>
    </submittedName>
</protein>
<organism evidence="1 2">
    <name type="scientific">Rhododendron molle</name>
    <name type="common">Chinese azalea</name>
    <name type="synonym">Azalea mollis</name>
    <dbReference type="NCBI Taxonomy" id="49168"/>
    <lineage>
        <taxon>Eukaryota</taxon>
        <taxon>Viridiplantae</taxon>
        <taxon>Streptophyta</taxon>
        <taxon>Embryophyta</taxon>
        <taxon>Tracheophyta</taxon>
        <taxon>Spermatophyta</taxon>
        <taxon>Magnoliopsida</taxon>
        <taxon>eudicotyledons</taxon>
        <taxon>Gunneridae</taxon>
        <taxon>Pentapetalae</taxon>
        <taxon>asterids</taxon>
        <taxon>Ericales</taxon>
        <taxon>Ericaceae</taxon>
        <taxon>Ericoideae</taxon>
        <taxon>Rhodoreae</taxon>
        <taxon>Rhododendron</taxon>
    </lineage>
</organism>
<name>A0ACC0Q6M5_RHOML</name>
<gene>
    <name evidence="1" type="ORF">RHMOL_Rhmol01G0250600</name>
</gene>
<comment type="caution">
    <text evidence="1">The sequence shown here is derived from an EMBL/GenBank/DDBJ whole genome shotgun (WGS) entry which is preliminary data.</text>
</comment>
<keyword evidence="2" id="KW-1185">Reference proteome</keyword>
<evidence type="ECO:0000313" key="1">
    <source>
        <dbReference type="EMBL" id="KAI8573076.1"/>
    </source>
</evidence>
<dbReference type="Proteomes" id="UP001062846">
    <property type="component" value="Chromosome 1"/>
</dbReference>
<reference evidence="1" key="1">
    <citation type="submission" date="2022-02" db="EMBL/GenBank/DDBJ databases">
        <title>Plant Genome Project.</title>
        <authorList>
            <person name="Zhang R.-G."/>
        </authorList>
    </citation>
    <scope>NUCLEOTIDE SEQUENCE</scope>
    <source>
        <strain evidence="1">AT1</strain>
    </source>
</reference>
<dbReference type="EMBL" id="CM046388">
    <property type="protein sequence ID" value="KAI8573076.1"/>
    <property type="molecule type" value="Genomic_DNA"/>
</dbReference>
<accession>A0ACC0Q6M5</accession>